<gene>
    <name evidence="3" type="ORF">CDD82_70</name>
</gene>
<dbReference type="NCBIfam" id="TIGR01180">
    <property type="entry name" value="aman2_put"/>
    <property type="match status" value="1"/>
</dbReference>
<proteinExistence type="predicted"/>
<dbReference type="Pfam" id="PF07971">
    <property type="entry name" value="Glyco_hydro_92"/>
    <property type="match status" value="1"/>
</dbReference>
<dbReference type="EMBL" id="NJEU01000010">
    <property type="protein sequence ID" value="PHH83519.1"/>
    <property type="molecule type" value="Genomic_DNA"/>
</dbReference>
<feature type="domain" description="Glycosyl hydrolase family 92 N-terminal" evidence="2">
    <location>
        <begin position="21"/>
        <end position="141"/>
    </location>
</feature>
<dbReference type="InterPro" id="IPR041371">
    <property type="entry name" value="GH92_N"/>
</dbReference>
<dbReference type="AlphaFoldDB" id="A0A2C5Y6L5"/>
<dbReference type="GO" id="GO:0006516">
    <property type="term" value="P:glycoprotein catabolic process"/>
    <property type="evidence" value="ECO:0007669"/>
    <property type="project" value="TreeGrafter"/>
</dbReference>
<evidence type="ECO:0000259" key="2">
    <source>
        <dbReference type="Pfam" id="PF17678"/>
    </source>
</evidence>
<dbReference type="InterPro" id="IPR014718">
    <property type="entry name" value="GH-type_carb-bd"/>
</dbReference>
<dbReference type="InterPro" id="IPR012939">
    <property type="entry name" value="Glyco_hydro_92"/>
</dbReference>
<name>A0A2C5Y6L5_9HYPO</name>
<dbReference type="Pfam" id="PF17678">
    <property type="entry name" value="Glyco_hydro_92N"/>
    <property type="match status" value="1"/>
</dbReference>
<dbReference type="PANTHER" id="PTHR12143">
    <property type="entry name" value="PEPTIDE N-GLYCANASE PNGASE -RELATED"/>
    <property type="match status" value="1"/>
</dbReference>
<accession>A0A2C5Y6L5</accession>
<dbReference type="InterPro" id="IPR008928">
    <property type="entry name" value="6-hairpin_glycosidase_sf"/>
</dbReference>
<feature type="domain" description="Glycosyl hydrolase family 92" evidence="1">
    <location>
        <begin position="243"/>
        <end position="717"/>
    </location>
</feature>
<dbReference type="InterPro" id="IPR050883">
    <property type="entry name" value="PNGase"/>
</dbReference>
<organism evidence="3 4">
    <name type="scientific">Ophiocordyceps australis</name>
    <dbReference type="NCBI Taxonomy" id="1399860"/>
    <lineage>
        <taxon>Eukaryota</taxon>
        <taxon>Fungi</taxon>
        <taxon>Dikarya</taxon>
        <taxon>Ascomycota</taxon>
        <taxon>Pezizomycotina</taxon>
        <taxon>Sordariomycetes</taxon>
        <taxon>Hypocreomycetidae</taxon>
        <taxon>Hypocreales</taxon>
        <taxon>Ophiocordycipitaceae</taxon>
        <taxon>Ophiocordyceps</taxon>
    </lineage>
</organism>
<dbReference type="PANTHER" id="PTHR12143:SF44">
    <property type="entry name" value="GLYCOSYL HYDROLASE FAMILY 92 DOMAIN-CONTAINING PROTEIN"/>
    <property type="match status" value="1"/>
</dbReference>
<evidence type="ECO:0000313" key="3">
    <source>
        <dbReference type="EMBL" id="PHH83519.1"/>
    </source>
</evidence>
<dbReference type="OrthoDB" id="449263at2759"/>
<dbReference type="FunFam" id="1.20.1050.60:FF:000002">
    <property type="entry name" value="Glycosyl hydrolase family 92"/>
    <property type="match status" value="1"/>
</dbReference>
<dbReference type="GO" id="GO:0005975">
    <property type="term" value="P:carbohydrate metabolic process"/>
    <property type="evidence" value="ECO:0007669"/>
    <property type="project" value="InterPro"/>
</dbReference>
<reference evidence="3 4" key="1">
    <citation type="submission" date="2017-06" db="EMBL/GenBank/DDBJ databases">
        <title>Ant-infecting Ophiocordyceps genomes reveal a high diversity of potential behavioral manipulation genes and a possible major role for enterotoxins.</title>
        <authorList>
            <person name="De Bekker C."/>
            <person name="Evans H.C."/>
            <person name="Brachmann A."/>
            <person name="Hughes D.P."/>
        </authorList>
    </citation>
    <scope>NUCLEOTIDE SEQUENCE [LARGE SCALE GENOMIC DNA]</scope>
    <source>
        <strain evidence="3 4">1348a</strain>
    </source>
</reference>
<keyword evidence="4" id="KW-1185">Reference proteome</keyword>
<dbReference type="Proteomes" id="UP000224854">
    <property type="component" value="Unassembled WGS sequence"/>
</dbReference>
<dbReference type="Gene3D" id="2.70.98.10">
    <property type="match status" value="1"/>
</dbReference>
<dbReference type="GO" id="GO:0030246">
    <property type="term" value="F:carbohydrate binding"/>
    <property type="evidence" value="ECO:0007669"/>
    <property type="project" value="InterPro"/>
</dbReference>
<dbReference type="InterPro" id="IPR005887">
    <property type="entry name" value="GH92_a_mannosidase_put"/>
</dbReference>
<dbReference type="GO" id="GO:0005634">
    <property type="term" value="C:nucleus"/>
    <property type="evidence" value="ECO:0007669"/>
    <property type="project" value="TreeGrafter"/>
</dbReference>
<dbReference type="FunFam" id="3.30.2080.10:FF:000001">
    <property type="entry name" value="Alpha-1,2-mannosidase subfamily"/>
    <property type="match status" value="1"/>
</dbReference>
<protein>
    <recommendedName>
        <fullName evidence="5">Glycosyl hydrolase family 92 domain-containing protein</fullName>
    </recommendedName>
</protein>
<evidence type="ECO:0008006" key="5">
    <source>
        <dbReference type="Google" id="ProtNLM"/>
    </source>
</evidence>
<dbReference type="GO" id="GO:0005829">
    <property type="term" value="C:cytosol"/>
    <property type="evidence" value="ECO:0007669"/>
    <property type="project" value="TreeGrafter"/>
</dbReference>
<evidence type="ECO:0000313" key="4">
    <source>
        <dbReference type="Proteomes" id="UP000224854"/>
    </source>
</evidence>
<dbReference type="GO" id="GO:0000224">
    <property type="term" value="F:peptide-N4-(N-acetyl-beta-glucosaminyl)asparagine amidase activity"/>
    <property type="evidence" value="ECO:0007669"/>
    <property type="project" value="TreeGrafter"/>
</dbReference>
<dbReference type="Gene3D" id="1.20.1050.60">
    <property type="entry name" value="alpha-1,2-mannosidase"/>
    <property type="match status" value="1"/>
</dbReference>
<evidence type="ECO:0000259" key="1">
    <source>
        <dbReference type="Pfam" id="PF07971"/>
    </source>
</evidence>
<dbReference type="Gene3D" id="3.30.2080.10">
    <property type="entry name" value="GH92 mannosidase domain"/>
    <property type="match status" value="1"/>
</dbReference>
<dbReference type="Gene3D" id="1.20.1610.10">
    <property type="entry name" value="alpha-1,2-mannosidases domains"/>
    <property type="match status" value="1"/>
</dbReference>
<dbReference type="SUPFAM" id="SSF48208">
    <property type="entry name" value="Six-hairpin glycosidases"/>
    <property type="match status" value="1"/>
</dbReference>
<sequence>MVSLLASQARGLATPSDLSNYVLTDTGSINGGNTFPGVSRPFGVVKLGPDLYTGSDSYSGYQPMGNFTGFSLLHESGTGGAPKYGVVSQMPVVGIVTNPLSDSVNGTRAAPDITSLGYYKASLGSGTVVEMAASDRAGLEQHYLGGNISVFQQDSKGLAYSGFGTYDNGWNRASPWTVYFCGHFDAPATYKTFLGADKTSDRLLRFSSEPSQQSDLARLGALFTFDHNLVVSRVGVSFVSVKQACSNVDRELPKGTSLDEARRQTRQAWNSLVLGKVTTSDKDTDKLTQLYSALYFMHLLPTNKTGENPRWESQEPYYDDIFTFWDTHRCTTPLLHILQPEHHQELLRSMIDVWRHQGWISDARSSFSNGAVQGGSNGDNVLADAFVKGVRGKVNWDDAYLAMVKNAQVEPLNNHDARDPTGSTKEGRSALPDWLELGYITPKFGRSVSRAVEYSVNDYSLATVAAGLGRLPDYVEYFHRSRNWRNHWNPQLRALGFSGFLGPRSRQGFLHQDPLSCGGCYWTDFYYQALPWEYSFNVHHDLAHLIELCGGAETFVKRLETTFTPGLYSGNKRFGNTLFNPGNEPSFMTPYLYSYVNRQDLSVKRSRFVAKSYYAARPDGLPGNSDAGSMESWLLWTMIGLYPVTGQPIFLIGSPWFSDLTLQLGGGNKLRIRSTGNDDNEAFYVQSLEVNGEPWNKSWLSWSDVFAAGGSLNFVLGSRPTNWTTGPPPPSPASAHLKDTLEMLEQILKLPN</sequence>
<comment type="caution">
    <text evidence="3">The sequence shown here is derived from an EMBL/GenBank/DDBJ whole genome shotgun (WGS) entry which is preliminary data.</text>
</comment>